<dbReference type="EMBL" id="JAGPXF010000003">
    <property type="protein sequence ID" value="KAH7251299.1"/>
    <property type="molecule type" value="Genomic_DNA"/>
</dbReference>
<dbReference type="AlphaFoldDB" id="A0A8K0S3N5"/>
<proteinExistence type="predicted"/>
<dbReference type="Proteomes" id="UP000813427">
    <property type="component" value="Unassembled WGS sequence"/>
</dbReference>
<feature type="chain" id="PRO_5035461546" evidence="1">
    <location>
        <begin position="18"/>
        <end position="272"/>
    </location>
</feature>
<dbReference type="OrthoDB" id="5104412at2759"/>
<keyword evidence="3" id="KW-1185">Reference proteome</keyword>
<evidence type="ECO:0000313" key="2">
    <source>
        <dbReference type="EMBL" id="KAH7251299.1"/>
    </source>
</evidence>
<feature type="signal peptide" evidence="1">
    <location>
        <begin position="1"/>
        <end position="17"/>
    </location>
</feature>
<gene>
    <name evidence="2" type="ORF">BKA59DRAFT_471945</name>
</gene>
<evidence type="ECO:0000256" key="1">
    <source>
        <dbReference type="SAM" id="SignalP"/>
    </source>
</evidence>
<keyword evidence="1" id="KW-0732">Signal</keyword>
<accession>A0A8K0S3N5</accession>
<reference evidence="2" key="1">
    <citation type="journal article" date="2021" name="Nat. Commun.">
        <title>Genetic determinants of endophytism in the Arabidopsis root mycobiome.</title>
        <authorList>
            <person name="Mesny F."/>
            <person name="Miyauchi S."/>
            <person name="Thiergart T."/>
            <person name="Pickel B."/>
            <person name="Atanasova L."/>
            <person name="Karlsson M."/>
            <person name="Huettel B."/>
            <person name="Barry K.W."/>
            <person name="Haridas S."/>
            <person name="Chen C."/>
            <person name="Bauer D."/>
            <person name="Andreopoulos W."/>
            <person name="Pangilinan J."/>
            <person name="LaButti K."/>
            <person name="Riley R."/>
            <person name="Lipzen A."/>
            <person name="Clum A."/>
            <person name="Drula E."/>
            <person name="Henrissat B."/>
            <person name="Kohler A."/>
            <person name="Grigoriev I.V."/>
            <person name="Martin F.M."/>
            <person name="Hacquard S."/>
        </authorList>
    </citation>
    <scope>NUCLEOTIDE SEQUENCE</scope>
    <source>
        <strain evidence="2">MPI-SDFR-AT-0068</strain>
    </source>
</reference>
<evidence type="ECO:0000313" key="3">
    <source>
        <dbReference type="Proteomes" id="UP000813427"/>
    </source>
</evidence>
<sequence>MKFSLPLVAGLAASVAAHPQNGKKASVTTSTTAVPTSAKGQMPSLPFLPTWLFRDAGNKGQGQGQGIENGLKCISTYNNCLVKSTNVVDCASAYGSCVKSGSSATGSTTISATSSATLTTKSAALAIPSVTGAPTRTFARPQIPSVSGLAKWWKHEQGVRKCNYAYYTCRRAKDSNQDSCRSDRTACIAAAKASASASNTAAATSVPTTTATATATTATSAITTSATDSASSATTAASSTTAVVAASVVADADAPLDSDDASFDDDSLDADA</sequence>
<comment type="caution">
    <text evidence="2">The sequence shown here is derived from an EMBL/GenBank/DDBJ whole genome shotgun (WGS) entry which is preliminary data.</text>
</comment>
<organism evidence="2 3">
    <name type="scientific">Fusarium tricinctum</name>
    <dbReference type="NCBI Taxonomy" id="61284"/>
    <lineage>
        <taxon>Eukaryota</taxon>
        <taxon>Fungi</taxon>
        <taxon>Dikarya</taxon>
        <taxon>Ascomycota</taxon>
        <taxon>Pezizomycotina</taxon>
        <taxon>Sordariomycetes</taxon>
        <taxon>Hypocreomycetidae</taxon>
        <taxon>Hypocreales</taxon>
        <taxon>Nectriaceae</taxon>
        <taxon>Fusarium</taxon>
        <taxon>Fusarium tricinctum species complex</taxon>
    </lineage>
</organism>
<protein>
    <submittedName>
        <fullName evidence="2">Uncharacterized protein</fullName>
    </submittedName>
</protein>
<name>A0A8K0S3N5_9HYPO</name>